<dbReference type="Pfam" id="PF24883">
    <property type="entry name" value="NPHP3_N"/>
    <property type="match status" value="1"/>
</dbReference>
<dbReference type="SUPFAM" id="SSF52540">
    <property type="entry name" value="P-loop containing nucleoside triphosphate hydrolases"/>
    <property type="match status" value="1"/>
</dbReference>
<name>A0A2L2TNT9_9HYPO</name>
<dbReference type="Gene3D" id="3.40.50.300">
    <property type="entry name" value="P-loop containing nucleotide triphosphate hydrolases"/>
    <property type="match status" value="1"/>
</dbReference>
<dbReference type="InterPro" id="IPR007111">
    <property type="entry name" value="NACHT_NTPase"/>
</dbReference>
<dbReference type="Proteomes" id="UP000245910">
    <property type="component" value="Chromosome I"/>
</dbReference>
<evidence type="ECO:0000313" key="3">
    <source>
        <dbReference type="EMBL" id="CEI66467.1"/>
    </source>
</evidence>
<dbReference type="PROSITE" id="PS50837">
    <property type="entry name" value="NACHT"/>
    <property type="match status" value="1"/>
</dbReference>
<dbReference type="PANTHER" id="PTHR10039:SF14">
    <property type="entry name" value="NACHT DOMAIN-CONTAINING PROTEIN"/>
    <property type="match status" value="1"/>
</dbReference>
<evidence type="ECO:0000313" key="4">
    <source>
        <dbReference type="Proteomes" id="UP000245910"/>
    </source>
</evidence>
<reference evidence="4" key="1">
    <citation type="submission" date="2014-10" db="EMBL/GenBank/DDBJ databases">
        <authorList>
            <person name="King R."/>
        </authorList>
    </citation>
    <scope>NUCLEOTIDE SEQUENCE [LARGE SCALE GENOMIC DNA]</scope>
    <source>
        <strain evidence="4">A3/5</strain>
    </source>
</reference>
<evidence type="ECO:0000259" key="2">
    <source>
        <dbReference type="PROSITE" id="PS50837"/>
    </source>
</evidence>
<dbReference type="InterPro" id="IPR056884">
    <property type="entry name" value="NPHP3-like_N"/>
</dbReference>
<feature type="domain" description="NACHT" evidence="2">
    <location>
        <begin position="83"/>
        <end position="222"/>
    </location>
</feature>
<proteinExistence type="predicted"/>
<keyword evidence="4" id="KW-1185">Reference proteome</keyword>
<accession>A0A2L2TNT9</accession>
<dbReference type="AlphaFoldDB" id="A0A2L2TNT9"/>
<sequence length="336" mass="38633">MSDYRTIAESNFRDGVRIHQGDNYYKCSHDDKKRCLLDLRITDPAHDKARIKQSKGGLREESYCWIFENEDFKQWKKSKSDSRFLWIKGDTGKGKTMLLAGIINGLATEPGNFGQVAYFFCQETDSRINNATAVLRGLIYMLVTNRESLLMHSEHAGKQLFEDCNALAVLSRILHAILADSNLKDVVLIIDALDECITDIHLLLDLLVDLSRRKVRWIVSSRYWPEIDVLHDAAQKLVLRIELNEASISQAVKRFINYKVHSLAQRRRLDADTKLAIQEYMESNCGETFLWVALACQLIEDPKLPVWKILSKHSEALVGLDNIYQRMLHHTVDSQL</sequence>
<evidence type="ECO:0000256" key="1">
    <source>
        <dbReference type="ARBA" id="ARBA00022737"/>
    </source>
</evidence>
<organism evidence="3 4">
    <name type="scientific">Fusarium venenatum</name>
    <dbReference type="NCBI Taxonomy" id="56646"/>
    <lineage>
        <taxon>Eukaryota</taxon>
        <taxon>Fungi</taxon>
        <taxon>Dikarya</taxon>
        <taxon>Ascomycota</taxon>
        <taxon>Pezizomycotina</taxon>
        <taxon>Sordariomycetes</taxon>
        <taxon>Hypocreomycetidae</taxon>
        <taxon>Hypocreales</taxon>
        <taxon>Nectriaceae</taxon>
        <taxon>Fusarium</taxon>
    </lineage>
</organism>
<protein>
    <recommendedName>
        <fullName evidence="2">NACHT domain-containing protein</fullName>
    </recommendedName>
</protein>
<dbReference type="EMBL" id="LN649229">
    <property type="protein sequence ID" value="CEI66467.1"/>
    <property type="molecule type" value="Genomic_DNA"/>
</dbReference>
<keyword evidence="1" id="KW-0677">Repeat</keyword>
<dbReference type="STRING" id="56646.A0A2L2TNT9"/>
<dbReference type="InterPro" id="IPR027417">
    <property type="entry name" value="P-loop_NTPase"/>
</dbReference>
<dbReference type="PANTHER" id="PTHR10039">
    <property type="entry name" value="AMELOGENIN"/>
    <property type="match status" value="1"/>
</dbReference>